<proteinExistence type="predicted"/>
<comment type="caution">
    <text evidence="2">The sequence shown here is derived from an EMBL/GenBank/DDBJ whole genome shotgun (WGS) entry which is preliminary data.</text>
</comment>
<organism evidence="2 3">
    <name type="scientific">Letharia columbiana</name>
    <dbReference type="NCBI Taxonomy" id="112416"/>
    <lineage>
        <taxon>Eukaryota</taxon>
        <taxon>Fungi</taxon>
        <taxon>Dikarya</taxon>
        <taxon>Ascomycota</taxon>
        <taxon>Pezizomycotina</taxon>
        <taxon>Lecanoromycetes</taxon>
        <taxon>OSLEUM clade</taxon>
        <taxon>Lecanoromycetidae</taxon>
        <taxon>Lecanorales</taxon>
        <taxon>Lecanorineae</taxon>
        <taxon>Parmeliaceae</taxon>
        <taxon>Letharia</taxon>
    </lineage>
</organism>
<dbReference type="Proteomes" id="UP000578531">
    <property type="component" value="Unassembled WGS sequence"/>
</dbReference>
<gene>
    <name evidence="2" type="ORF">HO173_012783</name>
</gene>
<evidence type="ECO:0000313" key="3">
    <source>
        <dbReference type="Proteomes" id="UP000578531"/>
    </source>
</evidence>
<feature type="region of interest" description="Disordered" evidence="1">
    <location>
        <begin position="40"/>
        <end position="65"/>
    </location>
</feature>
<sequence>MGSAHGKEDVQKVEVPVERVERRAKEEFVTTDNERILLTKPIQTMPPPLASVPQTLRGGTSANAP</sequence>
<evidence type="ECO:0000313" key="2">
    <source>
        <dbReference type="EMBL" id="KAF6225345.1"/>
    </source>
</evidence>
<dbReference type="RefSeq" id="XP_037158474.1">
    <property type="nucleotide sequence ID" value="XM_037314617.1"/>
</dbReference>
<name>A0A8H6CKK5_9LECA</name>
<feature type="compositionally biased region" description="Polar residues" evidence="1">
    <location>
        <begin position="52"/>
        <end position="65"/>
    </location>
</feature>
<accession>A0A8H6CKK5</accession>
<protein>
    <submittedName>
        <fullName evidence="2">Uncharacterized protein</fullName>
    </submittedName>
</protein>
<evidence type="ECO:0000256" key="1">
    <source>
        <dbReference type="SAM" id="MobiDB-lite"/>
    </source>
</evidence>
<dbReference type="GeneID" id="59294416"/>
<dbReference type="EMBL" id="JACCJC010000104">
    <property type="protein sequence ID" value="KAF6225345.1"/>
    <property type="molecule type" value="Genomic_DNA"/>
</dbReference>
<dbReference type="AlphaFoldDB" id="A0A8H6CKK5"/>
<keyword evidence="3" id="KW-1185">Reference proteome</keyword>
<reference evidence="2 3" key="1">
    <citation type="journal article" date="2020" name="Genomics">
        <title>Complete, high-quality genomes from long-read metagenomic sequencing of two wolf lichen thalli reveals enigmatic genome architecture.</title>
        <authorList>
            <person name="McKenzie S.K."/>
            <person name="Walston R.F."/>
            <person name="Allen J.L."/>
        </authorList>
    </citation>
    <scope>NUCLEOTIDE SEQUENCE [LARGE SCALE GENOMIC DNA]</scope>
    <source>
        <strain evidence="2">WasteWater2</strain>
    </source>
</reference>